<proteinExistence type="predicted"/>
<protein>
    <submittedName>
        <fullName evidence="2">Uncharacterized protein</fullName>
    </submittedName>
</protein>
<accession>Q22A61</accession>
<dbReference type="AlphaFoldDB" id="Q22A61"/>
<evidence type="ECO:0000313" key="3">
    <source>
        <dbReference type="Proteomes" id="UP000009168"/>
    </source>
</evidence>
<dbReference type="EMBL" id="GG662561">
    <property type="protein sequence ID" value="EAR82171.2"/>
    <property type="molecule type" value="Genomic_DNA"/>
</dbReference>
<keyword evidence="3" id="KW-1185">Reference proteome</keyword>
<dbReference type="RefSeq" id="XP_001029834.2">
    <property type="nucleotide sequence ID" value="XM_001029834.2"/>
</dbReference>
<sequence>MSELYIWGDTEFLTFKEENYYNNVPFLLNYQIQIDQICISNQFALLLDESKKVYMINNSDIKDSVGKLQIIDDLSDIDSIYVSPSNECFAISSLGEVYTWTQENQQPNKLDQLSRVKKIGVQYYLNDLGQLLDRKNQQTIRQTNKLYIIDFSDEIENQTILLTDENEVFLLKNSNQLVKMEFKDKITKICSGFNTFAVINAKKQLFIWNINEDPTEQKIQGKCKDISIGLNHLVCLDEEQQLWVKGKNNKGQLGVGDYIDREEFHKQNVIQGNIGKVFCGKNCVFAIGKNISLKTQVRKSLLKTEFKYINEMDEIIEELRQNKKDMQDNNVKLKVYYDEIENLKQKIKKQSEIIVAQEKENSDVRKENKRLEKLNKELLQFKEKFDIGNTSDILVENEKLKIQVQELEHKLNLQFQNNSILKNVHNQNVINLMKDSAISPMHGFNQQSHFQEEQLKNEKFLKVTIIELENTLQQERKKSVGLEKELQNLKVQFEKEVVNELNELDQLNASLVNQVKAKDQEIIQLNQIISKERAEMNQLQQKIQYFESNYFSFNQNDQLNNKVSQSNTKLLQNQLANTDYLSPKQNQVIQNSNRSQGNQYFESSNKKIINTAEKIRNKDENEFSSKKIQDESVLVQSIQGLLTEIQSLKKTKDNQNLETNHGKQLNQVQKFNLQENRDQVIDLQARLDEKNQDISKLKEENEKQKSEILEQKAQIIKLKEKTLYLQTKIQVIEQKKEQYRQQVKQSNQMISNSQFKNQQLREVNLFDSGQIPQNEDKNDQEAENIFSNKKQLQKKLSDSQNKFYVPELTPQQKTLVERIKLMNQGQGKNTLENDSVAHHNQYQQFKSMLSSHRGSLSNHKQNSLGNLNQFIPNIPSLSSNKSNLLLSNYNQDDQYQISKTRYSNNNANANFDIQINQDSSDFNKLDQYKINFSSVTSPAQKKHNLQTFLSSGNQQGSSLYQNYNNSAFKFTSEFNSPKTNNMMRPSNQSAIQYSTTQTNFYKSENKIPVDDFSQSQFLQGDDTSRMLKQKKINGYLIQQQYTPAQQTNTTSTSPINNINFNPYHNFTETETSEETAKIQNKLENDIGNLKKLMSGLKVKTDQVLKEVLSDI</sequence>
<dbReference type="HOGENOM" id="CLU_288790_0_0_1"/>
<dbReference type="GeneID" id="7834791"/>
<dbReference type="Proteomes" id="UP000009168">
    <property type="component" value="Unassembled WGS sequence"/>
</dbReference>
<name>Q22A61_TETTS</name>
<organism evidence="2 3">
    <name type="scientific">Tetrahymena thermophila (strain SB210)</name>
    <dbReference type="NCBI Taxonomy" id="312017"/>
    <lineage>
        <taxon>Eukaryota</taxon>
        <taxon>Sar</taxon>
        <taxon>Alveolata</taxon>
        <taxon>Ciliophora</taxon>
        <taxon>Intramacronucleata</taxon>
        <taxon>Oligohymenophorea</taxon>
        <taxon>Hymenostomatida</taxon>
        <taxon>Tetrahymenina</taxon>
        <taxon>Tetrahymenidae</taxon>
        <taxon>Tetrahymena</taxon>
    </lineage>
</organism>
<dbReference type="SUPFAM" id="SSF50985">
    <property type="entry name" value="RCC1/BLIP-II"/>
    <property type="match status" value="2"/>
</dbReference>
<gene>
    <name evidence="2" type="ORF">TTHERM_01277470</name>
</gene>
<evidence type="ECO:0000256" key="1">
    <source>
        <dbReference type="SAM" id="Coils"/>
    </source>
</evidence>
<feature type="coiled-coil region" evidence="1">
    <location>
        <begin position="309"/>
        <end position="417"/>
    </location>
</feature>
<dbReference type="KEGG" id="tet:TTHERM_01277470"/>
<evidence type="ECO:0000313" key="2">
    <source>
        <dbReference type="EMBL" id="EAR82171.2"/>
    </source>
</evidence>
<dbReference type="InterPro" id="IPR009091">
    <property type="entry name" value="RCC1/BLIP-II"/>
</dbReference>
<reference evidence="3" key="1">
    <citation type="journal article" date="2006" name="PLoS Biol.">
        <title>Macronuclear genome sequence of the ciliate Tetrahymena thermophila, a model eukaryote.</title>
        <authorList>
            <person name="Eisen J.A."/>
            <person name="Coyne R.S."/>
            <person name="Wu M."/>
            <person name="Wu D."/>
            <person name="Thiagarajan M."/>
            <person name="Wortman J.R."/>
            <person name="Badger J.H."/>
            <person name="Ren Q."/>
            <person name="Amedeo P."/>
            <person name="Jones K.M."/>
            <person name="Tallon L.J."/>
            <person name="Delcher A.L."/>
            <person name="Salzberg S.L."/>
            <person name="Silva J.C."/>
            <person name="Haas B.J."/>
            <person name="Majoros W.H."/>
            <person name="Farzad M."/>
            <person name="Carlton J.M."/>
            <person name="Smith R.K. Jr."/>
            <person name="Garg J."/>
            <person name="Pearlman R.E."/>
            <person name="Karrer K.M."/>
            <person name="Sun L."/>
            <person name="Manning G."/>
            <person name="Elde N.C."/>
            <person name="Turkewitz A.P."/>
            <person name="Asai D.J."/>
            <person name="Wilkes D.E."/>
            <person name="Wang Y."/>
            <person name="Cai H."/>
            <person name="Collins K."/>
            <person name="Stewart B.A."/>
            <person name="Lee S.R."/>
            <person name="Wilamowska K."/>
            <person name="Weinberg Z."/>
            <person name="Ruzzo W.L."/>
            <person name="Wloga D."/>
            <person name="Gaertig J."/>
            <person name="Frankel J."/>
            <person name="Tsao C.-C."/>
            <person name="Gorovsky M.A."/>
            <person name="Keeling P.J."/>
            <person name="Waller R.F."/>
            <person name="Patron N.J."/>
            <person name="Cherry J.M."/>
            <person name="Stover N.A."/>
            <person name="Krieger C.J."/>
            <person name="del Toro C."/>
            <person name="Ryder H.F."/>
            <person name="Williamson S.C."/>
            <person name="Barbeau R.A."/>
            <person name="Hamilton E.P."/>
            <person name="Orias E."/>
        </authorList>
    </citation>
    <scope>NUCLEOTIDE SEQUENCE [LARGE SCALE GENOMIC DNA]</scope>
    <source>
        <strain evidence="3">SB210</strain>
    </source>
</reference>
<feature type="coiled-coil region" evidence="1">
    <location>
        <begin position="638"/>
        <end position="749"/>
    </location>
</feature>
<dbReference type="OrthoDB" id="5370059at2759"/>
<dbReference type="Gene3D" id="2.130.10.30">
    <property type="entry name" value="Regulator of chromosome condensation 1/beta-lactamase-inhibitor protein II"/>
    <property type="match status" value="1"/>
</dbReference>
<feature type="coiled-coil region" evidence="1">
    <location>
        <begin position="465"/>
        <end position="549"/>
    </location>
</feature>
<keyword evidence="1" id="KW-0175">Coiled coil</keyword>
<dbReference type="InParanoid" id="Q22A61"/>